<gene>
    <name evidence="2" type="ORF">FXN63_18695</name>
</gene>
<feature type="chain" id="PRO_5022739344" description="DUF3016 domain-containing protein" evidence="1">
    <location>
        <begin position="24"/>
        <end position="137"/>
    </location>
</feature>
<evidence type="ECO:0000256" key="1">
    <source>
        <dbReference type="SAM" id="SignalP"/>
    </source>
</evidence>
<dbReference type="OrthoDB" id="9815328at2"/>
<proteinExistence type="predicted"/>
<evidence type="ECO:0000313" key="3">
    <source>
        <dbReference type="Proteomes" id="UP000325161"/>
    </source>
</evidence>
<dbReference type="AlphaFoldDB" id="A0A5C0B359"/>
<sequence length="137" mass="15545">MTFLHRLFFLGLSLLAFSGAASAAGVPLIDPMPISVPAGADERTIVQAIKRGLAGRDWQVIGEQFGRIDADINVRNKHTARIRIDYNEREIRIRYLSSVNLDYSMHTGSPTIHRNYPRWINFLQDDIARNLRVGQIQ</sequence>
<reference evidence="2 3" key="1">
    <citation type="submission" date="2019-08" db="EMBL/GenBank/DDBJ databases">
        <title>Amphibian skin-associated Pigmentiphaga: genome sequence and occurrence across geography and hosts.</title>
        <authorList>
            <person name="Bletz M.C."/>
            <person name="Bunk B."/>
            <person name="Sproeer C."/>
            <person name="Biwer P."/>
            <person name="Reiter S."/>
            <person name="Rabemananjara F.C.E."/>
            <person name="Schulz S."/>
            <person name="Overmann J."/>
            <person name="Vences M."/>
        </authorList>
    </citation>
    <scope>NUCLEOTIDE SEQUENCE [LARGE SCALE GENOMIC DNA]</scope>
    <source>
        <strain evidence="2 3">Mada1488</strain>
    </source>
</reference>
<organism evidence="2 3">
    <name type="scientific">Pigmentiphaga aceris</name>
    <dbReference type="NCBI Taxonomy" id="1940612"/>
    <lineage>
        <taxon>Bacteria</taxon>
        <taxon>Pseudomonadati</taxon>
        <taxon>Pseudomonadota</taxon>
        <taxon>Betaproteobacteria</taxon>
        <taxon>Burkholderiales</taxon>
        <taxon>Alcaligenaceae</taxon>
        <taxon>Pigmentiphaga</taxon>
    </lineage>
</organism>
<evidence type="ECO:0008006" key="4">
    <source>
        <dbReference type="Google" id="ProtNLM"/>
    </source>
</evidence>
<keyword evidence="1" id="KW-0732">Signal</keyword>
<keyword evidence="3" id="KW-1185">Reference proteome</keyword>
<dbReference type="RefSeq" id="WP_148816687.1">
    <property type="nucleotide sequence ID" value="NZ_CP043046.1"/>
</dbReference>
<protein>
    <recommendedName>
        <fullName evidence="4">DUF3016 domain-containing protein</fullName>
    </recommendedName>
</protein>
<accession>A0A5C0B359</accession>
<feature type="signal peptide" evidence="1">
    <location>
        <begin position="1"/>
        <end position="23"/>
    </location>
</feature>
<evidence type="ECO:0000313" key="2">
    <source>
        <dbReference type="EMBL" id="QEI07640.1"/>
    </source>
</evidence>
<name>A0A5C0B359_9BURK</name>
<dbReference type="EMBL" id="CP043046">
    <property type="protein sequence ID" value="QEI07640.1"/>
    <property type="molecule type" value="Genomic_DNA"/>
</dbReference>
<dbReference type="KEGG" id="pacr:FXN63_18695"/>
<dbReference type="Proteomes" id="UP000325161">
    <property type="component" value="Chromosome"/>
</dbReference>